<dbReference type="InterPro" id="IPR036610">
    <property type="entry name" value="PEBP-like_sf"/>
</dbReference>
<dbReference type="GeneID" id="107112986"/>
<evidence type="ECO:0000256" key="1">
    <source>
        <dbReference type="SAM" id="MobiDB-lite"/>
    </source>
</evidence>
<dbReference type="SUPFAM" id="SSF49777">
    <property type="entry name" value="PEBP-like"/>
    <property type="match status" value="1"/>
</dbReference>
<dbReference type="Gene3D" id="3.90.280.10">
    <property type="entry name" value="PEBP-like"/>
    <property type="match status" value="1"/>
</dbReference>
<keyword evidence="2" id="KW-1185">Reference proteome</keyword>
<dbReference type="PANTHER" id="PTHR11362">
    <property type="entry name" value="PHOSPHATIDYLETHANOLAMINE-BINDING PROTEIN"/>
    <property type="match status" value="1"/>
</dbReference>
<dbReference type="Proteomes" id="UP000694871">
    <property type="component" value="Unplaced"/>
</dbReference>
<dbReference type="Pfam" id="PF01161">
    <property type="entry name" value="PBP"/>
    <property type="match status" value="1"/>
</dbReference>
<dbReference type="InterPro" id="IPR008914">
    <property type="entry name" value="PEBP"/>
</dbReference>
<protein>
    <submittedName>
        <fullName evidence="3">Phosphatidylethanolamine-binding protein 4-like</fullName>
    </submittedName>
</protein>
<name>A0ABM1K7I8_GEKJA</name>
<feature type="compositionally biased region" description="Basic and acidic residues" evidence="1">
    <location>
        <begin position="1"/>
        <end position="18"/>
    </location>
</feature>
<evidence type="ECO:0000313" key="2">
    <source>
        <dbReference type="Proteomes" id="UP000694871"/>
    </source>
</evidence>
<dbReference type="PANTHER" id="PTHR11362:SF82">
    <property type="entry name" value="PHOSPHATIDYLETHANOLAMINE-BINDING PROTEIN 4"/>
    <property type="match status" value="1"/>
</dbReference>
<dbReference type="RefSeq" id="XP_015269675.1">
    <property type="nucleotide sequence ID" value="XM_015414189.1"/>
</dbReference>
<gene>
    <name evidence="3" type="primary">LOC107112986</name>
</gene>
<sequence>MEEEPDGRGSAENLKEMDGAPAGAEGGTARDTYDLRLRGADLKTGKVQGRVLTDYIRPTPPSHSGYHRYQFHIYEQPEYEAIALSTEEAASSGSWNMESFVDRFQLGAPVASTHFLTEHYGD</sequence>
<dbReference type="InterPro" id="IPR035810">
    <property type="entry name" value="PEBP_euk"/>
</dbReference>
<accession>A0ABM1K7I8</accession>
<reference evidence="3" key="1">
    <citation type="submission" date="2025-08" db="UniProtKB">
        <authorList>
            <consortium name="RefSeq"/>
        </authorList>
    </citation>
    <scope>IDENTIFICATION</scope>
</reference>
<organism evidence="2 3">
    <name type="scientific">Gekko japonicus</name>
    <name type="common">Schlegel's Japanese gecko</name>
    <dbReference type="NCBI Taxonomy" id="146911"/>
    <lineage>
        <taxon>Eukaryota</taxon>
        <taxon>Metazoa</taxon>
        <taxon>Chordata</taxon>
        <taxon>Craniata</taxon>
        <taxon>Vertebrata</taxon>
        <taxon>Euteleostomi</taxon>
        <taxon>Lepidosauria</taxon>
        <taxon>Squamata</taxon>
        <taxon>Bifurcata</taxon>
        <taxon>Gekkota</taxon>
        <taxon>Gekkonidae</taxon>
        <taxon>Gekkoninae</taxon>
        <taxon>Gekko</taxon>
    </lineage>
</organism>
<evidence type="ECO:0000313" key="3">
    <source>
        <dbReference type="RefSeq" id="XP_015269675.1"/>
    </source>
</evidence>
<proteinExistence type="predicted"/>
<feature type="region of interest" description="Disordered" evidence="1">
    <location>
        <begin position="1"/>
        <end position="32"/>
    </location>
</feature>